<evidence type="ECO:0000313" key="2">
    <source>
        <dbReference type="EMBL" id="OGG72834.1"/>
    </source>
</evidence>
<evidence type="ECO:0000313" key="3">
    <source>
        <dbReference type="Proteomes" id="UP000177306"/>
    </source>
</evidence>
<protein>
    <submittedName>
        <fullName evidence="2">Uncharacterized protein</fullName>
    </submittedName>
</protein>
<gene>
    <name evidence="2" type="ORF">A3A38_02595</name>
</gene>
<organism evidence="2 3">
    <name type="scientific">Candidatus Kaiserbacteria bacterium RIFCSPLOWO2_01_FULL_53_17</name>
    <dbReference type="NCBI Taxonomy" id="1798511"/>
    <lineage>
        <taxon>Bacteria</taxon>
        <taxon>Candidatus Kaiseribacteriota</taxon>
    </lineage>
</organism>
<keyword evidence="1" id="KW-0812">Transmembrane</keyword>
<sequence>MRERLQGAAPYILIAILAFAGTHVFLKSEVGTSFIARLQGDERTVASLLRTDPCPSDAASSLDCWDAYYQALLEQYGSHVALFELKARYEEGGPVKGGASNGVNYPRLFCHTLLHPIGEAAAKEYGSIASAYQNGDTFCRAGYYHGVLEGVFGEDDAEELLSKLDSICKEVEGKERYSYVYFSCVHGIGHGLMAFFYHDLFESLEACGRLSMEWEQSSCYGGVFMENVISDSPDEPSKYLKRDDPLYPCNAVEDKYRHQCYLMQTSHMLDLYDGGFDHVFDECSEIEEKYRITCYQSLGRDASGWSYGSPEDVLGYCAEARTQEQNIQCLIGAAVDFIQSVGAEAARDLCKRGDTEEAQKLCSEAVEYQLSLL</sequence>
<dbReference type="EMBL" id="MFLY01000029">
    <property type="protein sequence ID" value="OGG72834.1"/>
    <property type="molecule type" value="Genomic_DNA"/>
</dbReference>
<feature type="transmembrane region" description="Helical" evidence="1">
    <location>
        <begin position="7"/>
        <end position="26"/>
    </location>
</feature>
<dbReference type="Proteomes" id="UP000177306">
    <property type="component" value="Unassembled WGS sequence"/>
</dbReference>
<comment type="caution">
    <text evidence="2">The sequence shown here is derived from an EMBL/GenBank/DDBJ whole genome shotgun (WGS) entry which is preliminary data.</text>
</comment>
<evidence type="ECO:0000256" key="1">
    <source>
        <dbReference type="SAM" id="Phobius"/>
    </source>
</evidence>
<name>A0A1F6EGQ1_9BACT</name>
<proteinExistence type="predicted"/>
<reference evidence="2 3" key="1">
    <citation type="journal article" date="2016" name="Nat. Commun.">
        <title>Thousands of microbial genomes shed light on interconnected biogeochemical processes in an aquifer system.</title>
        <authorList>
            <person name="Anantharaman K."/>
            <person name="Brown C.T."/>
            <person name="Hug L.A."/>
            <person name="Sharon I."/>
            <person name="Castelle C.J."/>
            <person name="Probst A.J."/>
            <person name="Thomas B.C."/>
            <person name="Singh A."/>
            <person name="Wilkins M.J."/>
            <person name="Karaoz U."/>
            <person name="Brodie E.L."/>
            <person name="Williams K.H."/>
            <person name="Hubbard S.S."/>
            <person name="Banfield J.F."/>
        </authorList>
    </citation>
    <scope>NUCLEOTIDE SEQUENCE [LARGE SCALE GENOMIC DNA]</scope>
</reference>
<keyword evidence="1" id="KW-0472">Membrane</keyword>
<keyword evidence="1" id="KW-1133">Transmembrane helix</keyword>
<dbReference type="AlphaFoldDB" id="A0A1F6EGQ1"/>
<accession>A0A1F6EGQ1</accession>